<accession>A0A1Q9E8N0</accession>
<dbReference type="Gene3D" id="3.30.70.1230">
    <property type="entry name" value="Nucleotide cyclase"/>
    <property type="match status" value="1"/>
</dbReference>
<protein>
    <submittedName>
        <fullName evidence="3">Guanylate cyclase soluble subunit beta-2</fullName>
    </submittedName>
</protein>
<organism evidence="3 4">
    <name type="scientific">Symbiodinium microadriaticum</name>
    <name type="common">Dinoflagellate</name>
    <name type="synonym">Zooxanthella microadriatica</name>
    <dbReference type="NCBI Taxonomy" id="2951"/>
    <lineage>
        <taxon>Eukaryota</taxon>
        <taxon>Sar</taxon>
        <taxon>Alveolata</taxon>
        <taxon>Dinophyceae</taxon>
        <taxon>Suessiales</taxon>
        <taxon>Symbiodiniaceae</taxon>
        <taxon>Symbiodinium</taxon>
    </lineage>
</organism>
<feature type="compositionally biased region" description="Acidic residues" evidence="1">
    <location>
        <begin position="211"/>
        <end position="232"/>
    </location>
</feature>
<feature type="region of interest" description="Disordered" evidence="1">
    <location>
        <begin position="200"/>
        <end position="232"/>
    </location>
</feature>
<dbReference type="PROSITE" id="PS50125">
    <property type="entry name" value="GUANYLATE_CYCLASE_2"/>
    <property type="match status" value="1"/>
</dbReference>
<keyword evidence="4" id="KW-1185">Reference proteome</keyword>
<dbReference type="SUPFAM" id="SSF55073">
    <property type="entry name" value="Nucleotide cyclase"/>
    <property type="match status" value="1"/>
</dbReference>
<dbReference type="GO" id="GO:0004383">
    <property type="term" value="F:guanylate cyclase activity"/>
    <property type="evidence" value="ECO:0007669"/>
    <property type="project" value="TreeGrafter"/>
</dbReference>
<evidence type="ECO:0000259" key="2">
    <source>
        <dbReference type="PROSITE" id="PS50125"/>
    </source>
</evidence>
<evidence type="ECO:0000256" key="1">
    <source>
        <dbReference type="SAM" id="MobiDB-lite"/>
    </source>
</evidence>
<evidence type="ECO:0000313" key="4">
    <source>
        <dbReference type="Proteomes" id="UP000186817"/>
    </source>
</evidence>
<dbReference type="Proteomes" id="UP000186817">
    <property type="component" value="Unassembled WGS sequence"/>
</dbReference>
<comment type="caution">
    <text evidence="3">The sequence shown here is derived from an EMBL/GenBank/DDBJ whole genome shotgun (WGS) entry which is preliminary data.</text>
</comment>
<feature type="domain" description="Guanylate cyclase" evidence="2">
    <location>
        <begin position="15"/>
        <end position="170"/>
    </location>
</feature>
<dbReference type="OrthoDB" id="354346at2759"/>
<dbReference type="AlphaFoldDB" id="A0A1Q9E8N0"/>
<dbReference type="EMBL" id="LSRX01000227">
    <property type="protein sequence ID" value="OLQ03767.1"/>
    <property type="molecule type" value="Genomic_DNA"/>
</dbReference>
<dbReference type="CDD" id="cd07302">
    <property type="entry name" value="CHD"/>
    <property type="match status" value="1"/>
</dbReference>
<dbReference type="GO" id="GO:0008074">
    <property type="term" value="C:guanylate cyclase complex, soluble"/>
    <property type="evidence" value="ECO:0007669"/>
    <property type="project" value="TreeGrafter"/>
</dbReference>
<evidence type="ECO:0000313" key="3">
    <source>
        <dbReference type="EMBL" id="OLQ03767.1"/>
    </source>
</evidence>
<dbReference type="InterPro" id="IPR001054">
    <property type="entry name" value="A/G_cyclase"/>
</dbReference>
<dbReference type="PANTHER" id="PTHR45655:SF13">
    <property type="entry name" value="SOLUBLE GUANYLATE CYCLASE GCY-32-RELATED"/>
    <property type="match status" value="1"/>
</dbReference>
<proteinExistence type="predicted"/>
<sequence>MNHDPVLSVEVDRASILFVMFVDFDQTARKCCRLRFWVEALAVCSDFRNMVCDRNHYFTKFDDICSAHEVTKIETVGEECAIVYVSAVGVIPRDIEAADKALGHAVILGRLIKAAKEILMVQRDTQGSDEEVKLKMGIHTGPVAHGLDGEVFKSRFRLFGDTINTAARLMQKVAYRWRDNIEMKGKGKVSVESLWVEACFPEQEPEKEQAQEQEQEQEPEPEQEQEQEEDQE</sequence>
<name>A0A1Q9E8N0_SYMMI</name>
<dbReference type="InterPro" id="IPR029787">
    <property type="entry name" value="Nucleotide_cyclase"/>
</dbReference>
<gene>
    <name evidence="3" type="primary">GUCY1B2</name>
    <name evidence="3" type="ORF">AK812_SmicGene13220</name>
</gene>
<dbReference type="PANTHER" id="PTHR45655">
    <property type="entry name" value="GUANYLATE CYCLASE SOLUBLE SUBUNIT BETA-2"/>
    <property type="match status" value="1"/>
</dbReference>
<dbReference type="Pfam" id="PF00211">
    <property type="entry name" value="Guanylate_cyc"/>
    <property type="match status" value="1"/>
</dbReference>
<dbReference type="GO" id="GO:0019934">
    <property type="term" value="P:cGMP-mediated signaling"/>
    <property type="evidence" value="ECO:0007669"/>
    <property type="project" value="TreeGrafter"/>
</dbReference>
<dbReference type="GO" id="GO:0070482">
    <property type="term" value="P:response to oxygen levels"/>
    <property type="evidence" value="ECO:0007669"/>
    <property type="project" value="TreeGrafter"/>
</dbReference>
<reference evidence="3 4" key="1">
    <citation type="submission" date="2016-02" db="EMBL/GenBank/DDBJ databases">
        <title>Genome analysis of coral dinoflagellate symbionts highlights evolutionary adaptations to a symbiotic lifestyle.</title>
        <authorList>
            <person name="Aranda M."/>
            <person name="Li Y."/>
            <person name="Liew Y.J."/>
            <person name="Baumgarten S."/>
            <person name="Simakov O."/>
            <person name="Wilson M."/>
            <person name="Piel J."/>
            <person name="Ashoor H."/>
            <person name="Bougouffa S."/>
            <person name="Bajic V.B."/>
            <person name="Ryu T."/>
            <person name="Ravasi T."/>
            <person name="Bayer T."/>
            <person name="Micklem G."/>
            <person name="Kim H."/>
            <person name="Bhak J."/>
            <person name="Lajeunesse T.C."/>
            <person name="Voolstra C.R."/>
        </authorList>
    </citation>
    <scope>NUCLEOTIDE SEQUENCE [LARGE SCALE GENOMIC DNA]</scope>
    <source>
        <strain evidence="3 4">CCMP2467</strain>
    </source>
</reference>